<keyword evidence="8 9" id="KW-0472">Membrane</keyword>
<evidence type="ECO:0000256" key="9">
    <source>
        <dbReference type="SAM" id="Phobius"/>
    </source>
</evidence>
<dbReference type="InterPro" id="IPR051389">
    <property type="entry name" value="Cytochrome_c_oxidase_VIc"/>
</dbReference>
<dbReference type="Pfam" id="PF02937">
    <property type="entry name" value="COX6C"/>
    <property type="match status" value="1"/>
</dbReference>
<evidence type="ECO:0000256" key="3">
    <source>
        <dbReference type="ARBA" id="ARBA00007204"/>
    </source>
</evidence>
<evidence type="ECO:0000256" key="1">
    <source>
        <dbReference type="ARBA" id="ARBA00004434"/>
    </source>
</evidence>
<evidence type="ECO:0000256" key="7">
    <source>
        <dbReference type="ARBA" id="ARBA00023128"/>
    </source>
</evidence>
<comment type="subcellular location">
    <subcellularLocation>
        <location evidence="1">Mitochondrion inner membrane</location>
        <topology evidence="1">Single-pass membrane protein</topology>
    </subcellularLocation>
</comment>
<keyword evidence="6 9" id="KW-1133">Transmembrane helix</keyword>
<dbReference type="Gene3D" id="4.10.93.10">
    <property type="entry name" value="Mitochondrial cytochrome c oxidase subunit VIc/VIIs"/>
    <property type="match status" value="1"/>
</dbReference>
<reference evidence="10 11" key="1">
    <citation type="journal article" date="2024" name="Insects">
        <title>An Improved Chromosome-Level Genome Assembly of the Firefly Pyrocoelia pectoralis.</title>
        <authorList>
            <person name="Fu X."/>
            <person name="Meyer-Rochow V.B."/>
            <person name="Ballantyne L."/>
            <person name="Zhu X."/>
        </authorList>
    </citation>
    <scope>NUCLEOTIDE SEQUENCE [LARGE SCALE GENOMIC DNA]</scope>
    <source>
        <strain evidence="10">XCY_ONT2</strain>
    </source>
</reference>
<evidence type="ECO:0000256" key="2">
    <source>
        <dbReference type="ARBA" id="ARBA00004673"/>
    </source>
</evidence>
<comment type="similarity">
    <text evidence="3">Belongs to the cytochrome c oxidase subunit 6c family.</text>
</comment>
<evidence type="ECO:0000256" key="6">
    <source>
        <dbReference type="ARBA" id="ARBA00022989"/>
    </source>
</evidence>
<dbReference type="SUPFAM" id="SSF81415">
    <property type="entry name" value="Mitochondrial cytochrome c oxidase subunit VIc"/>
    <property type="match status" value="1"/>
</dbReference>
<proteinExistence type="inferred from homology"/>
<dbReference type="PANTHER" id="PTHR48416">
    <property type="entry name" value="CYTOCHROME C OXIDASE SUBUNIT 6C"/>
    <property type="match status" value="1"/>
</dbReference>
<evidence type="ECO:0000313" key="10">
    <source>
        <dbReference type="EMBL" id="KAK5648698.1"/>
    </source>
</evidence>
<dbReference type="GO" id="GO:0005743">
    <property type="term" value="C:mitochondrial inner membrane"/>
    <property type="evidence" value="ECO:0007669"/>
    <property type="project" value="UniProtKB-SubCell"/>
</dbReference>
<evidence type="ECO:0000256" key="5">
    <source>
        <dbReference type="ARBA" id="ARBA00022792"/>
    </source>
</evidence>
<keyword evidence="5" id="KW-0999">Mitochondrion inner membrane</keyword>
<dbReference type="CDD" id="cd22901">
    <property type="entry name" value="CcO_VIc"/>
    <property type="match status" value="1"/>
</dbReference>
<accession>A0AAN7ZV78</accession>
<dbReference type="InterPro" id="IPR034884">
    <property type="entry name" value="Cytochrome_c_oxidase_VIc/VIIs"/>
</dbReference>
<dbReference type="Proteomes" id="UP001329430">
    <property type="component" value="Chromosome 2"/>
</dbReference>
<comment type="pathway">
    <text evidence="2">Energy metabolism; oxidative phosphorylation.</text>
</comment>
<dbReference type="EMBL" id="JAVRBK010000002">
    <property type="protein sequence ID" value="KAK5648698.1"/>
    <property type="molecule type" value="Genomic_DNA"/>
</dbReference>
<comment type="caution">
    <text evidence="10">The sequence shown here is derived from an EMBL/GenBank/DDBJ whole genome shotgun (WGS) entry which is preliminary data.</text>
</comment>
<evidence type="ECO:0000256" key="4">
    <source>
        <dbReference type="ARBA" id="ARBA00022692"/>
    </source>
</evidence>
<dbReference type="PANTHER" id="PTHR48416:SF1">
    <property type="entry name" value="CYTOCHROME C OXIDASE SUBUNIT 6C"/>
    <property type="match status" value="1"/>
</dbReference>
<evidence type="ECO:0000256" key="8">
    <source>
        <dbReference type="ARBA" id="ARBA00023136"/>
    </source>
</evidence>
<name>A0AAN7ZV78_9COLE</name>
<gene>
    <name evidence="10" type="ORF">RI129_003590</name>
</gene>
<keyword evidence="11" id="KW-1185">Reference proteome</keyword>
<sequence length="74" mass="8329">MSGKPQLRGLLQSSIKRNLIVAIATSAIAGISFKVLVADQRKKKYLEFFKDYDIEKEFNEMRNKGVFSSCAPDS</sequence>
<protein>
    <recommendedName>
        <fullName evidence="12">Mitochondrial cytochrome c oxidase subunit VIc/VIIs domain-containing protein</fullName>
    </recommendedName>
</protein>
<keyword evidence="4 9" id="KW-0812">Transmembrane</keyword>
<evidence type="ECO:0000313" key="11">
    <source>
        <dbReference type="Proteomes" id="UP001329430"/>
    </source>
</evidence>
<keyword evidence="7" id="KW-0496">Mitochondrion</keyword>
<feature type="transmembrane region" description="Helical" evidence="9">
    <location>
        <begin position="20"/>
        <end position="37"/>
    </location>
</feature>
<evidence type="ECO:0008006" key="12">
    <source>
        <dbReference type="Google" id="ProtNLM"/>
    </source>
</evidence>
<dbReference type="InterPro" id="IPR037169">
    <property type="entry name" value="Cytochrome_c_oxidase_VIc_sf"/>
</dbReference>
<organism evidence="10 11">
    <name type="scientific">Pyrocoelia pectoralis</name>
    <dbReference type="NCBI Taxonomy" id="417401"/>
    <lineage>
        <taxon>Eukaryota</taxon>
        <taxon>Metazoa</taxon>
        <taxon>Ecdysozoa</taxon>
        <taxon>Arthropoda</taxon>
        <taxon>Hexapoda</taxon>
        <taxon>Insecta</taxon>
        <taxon>Pterygota</taxon>
        <taxon>Neoptera</taxon>
        <taxon>Endopterygota</taxon>
        <taxon>Coleoptera</taxon>
        <taxon>Polyphaga</taxon>
        <taxon>Elateriformia</taxon>
        <taxon>Elateroidea</taxon>
        <taxon>Lampyridae</taxon>
        <taxon>Lampyrinae</taxon>
        <taxon>Pyrocoelia</taxon>
    </lineage>
</organism>
<dbReference type="AlphaFoldDB" id="A0AAN7ZV78"/>